<dbReference type="AlphaFoldDB" id="A0A1H1XSQ1"/>
<name>A0A1H1XSQ1_9ACTN</name>
<evidence type="ECO:0000259" key="4">
    <source>
        <dbReference type="PROSITE" id="PS51186"/>
    </source>
</evidence>
<dbReference type="InterPro" id="IPR016181">
    <property type="entry name" value="Acyl_CoA_acyltransferase"/>
</dbReference>
<evidence type="ECO:0000256" key="2">
    <source>
        <dbReference type="ARBA" id="ARBA00023315"/>
    </source>
</evidence>
<evidence type="ECO:0000256" key="1">
    <source>
        <dbReference type="ARBA" id="ARBA00022679"/>
    </source>
</evidence>
<dbReference type="PANTHER" id="PTHR43877:SF2">
    <property type="entry name" value="AMINOALKYLPHOSPHONATE N-ACETYLTRANSFERASE-RELATED"/>
    <property type="match status" value="1"/>
</dbReference>
<dbReference type="PROSITE" id="PS51186">
    <property type="entry name" value="GNAT"/>
    <property type="match status" value="1"/>
</dbReference>
<dbReference type="PANTHER" id="PTHR43877">
    <property type="entry name" value="AMINOALKYLPHOSPHONATE N-ACETYLTRANSFERASE-RELATED-RELATED"/>
    <property type="match status" value="1"/>
</dbReference>
<evidence type="ECO:0000313" key="5">
    <source>
        <dbReference type="EMBL" id="SDT12061.1"/>
    </source>
</evidence>
<dbReference type="EMBL" id="LT629772">
    <property type="protein sequence ID" value="SDT12061.1"/>
    <property type="molecule type" value="Genomic_DNA"/>
</dbReference>
<dbReference type="GO" id="GO:0016747">
    <property type="term" value="F:acyltransferase activity, transferring groups other than amino-acyl groups"/>
    <property type="evidence" value="ECO:0007669"/>
    <property type="project" value="InterPro"/>
</dbReference>
<dbReference type="InterPro" id="IPR050832">
    <property type="entry name" value="Bact_Acetyltransf"/>
</dbReference>
<proteinExistence type="predicted"/>
<dbReference type="Gene3D" id="3.40.630.30">
    <property type="match status" value="1"/>
</dbReference>
<feature type="domain" description="N-acetyltransferase" evidence="4">
    <location>
        <begin position="124"/>
        <end position="251"/>
    </location>
</feature>
<gene>
    <name evidence="5" type="ORF">SAMN04489812_4217</name>
</gene>
<sequence>MDSWGNPFWPTLRGALSHLAEGDERAVRFDPRVNIFAALPDSPGPDSWTALADLVGPGGTAVLCKTSPEVPVGWTVENQMYGVQYLSVRTPNLDEPDLDVAGRDDAGRDDAGRDNADLDNSGLSQIVELGPADVPEMAALTAATQPGPFLPRTIEQGGFIGIRDHGRLVSIGGYRCQLDDAVEISTVCTAPEARGKGHASRLIRALVRRIEASGRRAILHTGEDNAARGLYESLGFELVAKPVFTTVRADH</sequence>
<reference evidence="5 6" key="1">
    <citation type="submission" date="2016-10" db="EMBL/GenBank/DDBJ databases">
        <authorList>
            <person name="de Groot N.N."/>
        </authorList>
    </citation>
    <scope>NUCLEOTIDE SEQUENCE [LARGE SCALE GENOMIC DNA]</scope>
    <source>
        <strain evidence="5 6">DSM 21800</strain>
    </source>
</reference>
<keyword evidence="1" id="KW-0808">Transferase</keyword>
<dbReference type="Pfam" id="PF08445">
    <property type="entry name" value="FR47"/>
    <property type="match status" value="1"/>
</dbReference>
<dbReference type="CDD" id="cd04301">
    <property type="entry name" value="NAT_SF"/>
    <property type="match status" value="1"/>
</dbReference>
<keyword evidence="2" id="KW-0012">Acyltransferase</keyword>
<evidence type="ECO:0000313" key="6">
    <source>
        <dbReference type="Proteomes" id="UP000199103"/>
    </source>
</evidence>
<dbReference type="SUPFAM" id="SSF55729">
    <property type="entry name" value="Acyl-CoA N-acyltransferases (Nat)"/>
    <property type="match status" value="1"/>
</dbReference>
<dbReference type="OrthoDB" id="9797456at2"/>
<dbReference type="InterPro" id="IPR013653">
    <property type="entry name" value="GCN5-like_dom"/>
</dbReference>
<accession>A0A1H1XSQ1</accession>
<dbReference type="RefSeq" id="WP_091527365.1">
    <property type="nucleotide sequence ID" value="NZ_LT629772.1"/>
</dbReference>
<organism evidence="5 6">
    <name type="scientific">Microlunatus soli</name>
    <dbReference type="NCBI Taxonomy" id="630515"/>
    <lineage>
        <taxon>Bacteria</taxon>
        <taxon>Bacillati</taxon>
        <taxon>Actinomycetota</taxon>
        <taxon>Actinomycetes</taxon>
        <taxon>Propionibacteriales</taxon>
        <taxon>Propionibacteriaceae</taxon>
        <taxon>Microlunatus</taxon>
    </lineage>
</organism>
<keyword evidence="6" id="KW-1185">Reference proteome</keyword>
<dbReference type="Proteomes" id="UP000199103">
    <property type="component" value="Chromosome I"/>
</dbReference>
<protein>
    <submittedName>
        <fullName evidence="5">FR47-like protein</fullName>
    </submittedName>
</protein>
<dbReference type="InterPro" id="IPR000182">
    <property type="entry name" value="GNAT_dom"/>
</dbReference>
<feature type="region of interest" description="Disordered" evidence="3">
    <location>
        <begin position="94"/>
        <end position="119"/>
    </location>
</feature>
<evidence type="ECO:0000256" key="3">
    <source>
        <dbReference type="SAM" id="MobiDB-lite"/>
    </source>
</evidence>
<dbReference type="STRING" id="630515.SAMN04489812_4217"/>
<feature type="compositionally biased region" description="Basic and acidic residues" evidence="3">
    <location>
        <begin position="100"/>
        <end position="116"/>
    </location>
</feature>